<keyword evidence="2" id="KW-1185">Reference proteome</keyword>
<gene>
    <name evidence="1" type="ORF">E2488_10460</name>
</gene>
<dbReference type="Proteomes" id="UP000298517">
    <property type="component" value="Unassembled WGS sequence"/>
</dbReference>
<comment type="caution">
    <text evidence="1">The sequence shown here is derived from an EMBL/GenBank/DDBJ whole genome shotgun (WGS) entry which is preliminary data.</text>
</comment>
<accession>A0A4Y8ARS4</accession>
<name>A0A4Y8ARS4_9FLAO</name>
<dbReference type="AlphaFoldDB" id="A0A4Y8ARS4"/>
<protein>
    <submittedName>
        <fullName evidence="1">Uncharacterized protein</fullName>
    </submittedName>
</protein>
<dbReference type="RefSeq" id="WP_134248290.1">
    <property type="nucleotide sequence ID" value="NZ_SNQI01000003.1"/>
</dbReference>
<dbReference type="EMBL" id="SNQI01000003">
    <property type="protein sequence ID" value="TEW73891.1"/>
    <property type="molecule type" value="Genomic_DNA"/>
</dbReference>
<proteinExistence type="predicted"/>
<sequence>MYNYNLIESFKTLVGKVTVSILSSEANELLILFKVKKIPIKNISRNKIIILYNRFINMMFYINKDEIN</sequence>
<organism evidence="1 2">
    <name type="scientific">Gramella jeungdoensis</name>
    <dbReference type="NCBI Taxonomy" id="708091"/>
    <lineage>
        <taxon>Bacteria</taxon>
        <taxon>Pseudomonadati</taxon>
        <taxon>Bacteroidota</taxon>
        <taxon>Flavobacteriia</taxon>
        <taxon>Flavobacteriales</taxon>
        <taxon>Flavobacteriaceae</taxon>
        <taxon>Christiangramia</taxon>
    </lineage>
</organism>
<reference evidence="1 2" key="1">
    <citation type="journal article" date="2011" name="J. Microbiol.">
        <title>Gramella jeungdoensis sp. nov., isolated from a solar saltern in Korea.</title>
        <authorList>
            <person name="Joung Y."/>
            <person name="Kim H."/>
            <person name="Jang T."/>
            <person name="Ahn T.S."/>
            <person name="Joh K."/>
        </authorList>
    </citation>
    <scope>NUCLEOTIDE SEQUENCE [LARGE SCALE GENOMIC DNA]</scope>
    <source>
        <strain evidence="1 2">KCTC 23123</strain>
    </source>
</reference>
<evidence type="ECO:0000313" key="2">
    <source>
        <dbReference type="Proteomes" id="UP000298517"/>
    </source>
</evidence>
<evidence type="ECO:0000313" key="1">
    <source>
        <dbReference type="EMBL" id="TEW73891.1"/>
    </source>
</evidence>